<organism evidence="10 11">
    <name type="scientific">[Candida] arabinofermentans NRRL YB-2248</name>
    <dbReference type="NCBI Taxonomy" id="983967"/>
    <lineage>
        <taxon>Eukaryota</taxon>
        <taxon>Fungi</taxon>
        <taxon>Dikarya</taxon>
        <taxon>Ascomycota</taxon>
        <taxon>Saccharomycotina</taxon>
        <taxon>Pichiomycetes</taxon>
        <taxon>Pichiales</taxon>
        <taxon>Pichiaceae</taxon>
        <taxon>Ogataea</taxon>
        <taxon>Ogataea/Candida clade</taxon>
    </lineage>
</organism>
<keyword evidence="2 8" id="KW-0812">Transmembrane</keyword>
<feature type="transmembrane region" description="Helical" evidence="8">
    <location>
        <begin position="60"/>
        <end position="81"/>
    </location>
</feature>
<keyword evidence="5 8" id="KW-1133">Transmembrane helix</keyword>
<evidence type="ECO:0000259" key="9">
    <source>
        <dbReference type="SMART" id="SM00014"/>
    </source>
</evidence>
<comment type="similarity">
    <text evidence="7">Belongs to the type 2 lipid phosphate phosphatase family.</text>
</comment>
<dbReference type="InterPro" id="IPR036938">
    <property type="entry name" value="PAP2/HPO_sf"/>
</dbReference>
<dbReference type="OrthoDB" id="301434at2759"/>
<keyword evidence="6 8" id="KW-0472">Membrane</keyword>
<dbReference type="PANTHER" id="PTHR14969">
    <property type="entry name" value="SPHINGOSINE-1-PHOSPHATE PHOSPHOHYDROLASE"/>
    <property type="match status" value="1"/>
</dbReference>
<evidence type="ECO:0000313" key="10">
    <source>
        <dbReference type="EMBL" id="ODV86364.1"/>
    </source>
</evidence>
<dbReference type="PANTHER" id="PTHR14969:SF28">
    <property type="entry name" value="DIHYDROSPHINGOSINE 1-PHOSPHATE PHOSPHATASE LCB3-RELATED"/>
    <property type="match status" value="1"/>
</dbReference>
<gene>
    <name evidence="10" type="ORF">CANARDRAFT_180293</name>
</gene>
<feature type="transmembrane region" description="Helical" evidence="8">
    <location>
        <begin position="291"/>
        <end position="310"/>
    </location>
</feature>
<dbReference type="STRING" id="983967.A0A1E4T3Q0"/>
<dbReference type="Proteomes" id="UP000094801">
    <property type="component" value="Unassembled WGS sequence"/>
</dbReference>
<proteinExistence type="inferred from homology"/>
<feature type="transmembrane region" description="Helical" evidence="8">
    <location>
        <begin position="93"/>
        <end position="113"/>
    </location>
</feature>
<dbReference type="GO" id="GO:0006629">
    <property type="term" value="P:lipid metabolic process"/>
    <property type="evidence" value="ECO:0007669"/>
    <property type="project" value="UniProtKB-ARBA"/>
</dbReference>
<feature type="domain" description="Phosphatidic acid phosphatase type 2/haloperoxidase" evidence="9">
    <location>
        <begin position="90"/>
        <end position="209"/>
    </location>
</feature>
<dbReference type="SUPFAM" id="SSF48317">
    <property type="entry name" value="Acid phosphatase/Vanadium-dependent haloperoxidase"/>
    <property type="match status" value="1"/>
</dbReference>
<evidence type="ECO:0000256" key="7">
    <source>
        <dbReference type="ARBA" id="ARBA00038324"/>
    </source>
</evidence>
<comment type="subcellular location">
    <subcellularLocation>
        <location evidence="1">Endoplasmic reticulum membrane</location>
        <topology evidence="1">Multi-pass membrane protein</topology>
    </subcellularLocation>
</comment>
<keyword evidence="4" id="KW-0256">Endoplasmic reticulum</keyword>
<reference evidence="11" key="1">
    <citation type="submission" date="2016-04" db="EMBL/GenBank/DDBJ databases">
        <title>Comparative genomics of biotechnologically important yeasts.</title>
        <authorList>
            <consortium name="DOE Joint Genome Institute"/>
            <person name="Riley R."/>
            <person name="Haridas S."/>
            <person name="Wolfe K.H."/>
            <person name="Lopes M.R."/>
            <person name="Hittinger C.T."/>
            <person name="Goker M."/>
            <person name="Salamov A."/>
            <person name="Wisecaver J."/>
            <person name="Long T.M."/>
            <person name="Aerts A.L."/>
            <person name="Barry K."/>
            <person name="Choi C."/>
            <person name="Clum A."/>
            <person name="Coughlan A.Y."/>
            <person name="Deshpande S."/>
            <person name="Douglass A.P."/>
            <person name="Hanson S.J."/>
            <person name="Klenk H.-P."/>
            <person name="Labutti K."/>
            <person name="Lapidus A."/>
            <person name="Lindquist E."/>
            <person name="Lipzen A."/>
            <person name="Meier-Kolthoff J.P."/>
            <person name="Ohm R.A."/>
            <person name="Otillar R.P."/>
            <person name="Pangilinan J."/>
            <person name="Peng Y."/>
            <person name="Rokas A."/>
            <person name="Rosa C.A."/>
            <person name="Scheuner C."/>
            <person name="Sibirny A.A."/>
            <person name="Slot J.C."/>
            <person name="Stielow J.B."/>
            <person name="Sun H."/>
            <person name="Kurtzman C.P."/>
            <person name="Blackwell M."/>
            <person name="Grigoriev I.V."/>
            <person name="Jeffries T.W."/>
        </authorList>
    </citation>
    <scope>NUCLEOTIDE SEQUENCE [LARGE SCALE GENOMIC DNA]</scope>
    <source>
        <strain evidence="11">NRRL YB-2248</strain>
    </source>
</reference>
<dbReference type="SMART" id="SM00014">
    <property type="entry name" value="acidPPc"/>
    <property type="match status" value="1"/>
</dbReference>
<feature type="transmembrane region" description="Helical" evidence="8">
    <location>
        <begin position="217"/>
        <end position="238"/>
    </location>
</feature>
<evidence type="ECO:0000256" key="4">
    <source>
        <dbReference type="ARBA" id="ARBA00022824"/>
    </source>
</evidence>
<evidence type="ECO:0000256" key="2">
    <source>
        <dbReference type="ARBA" id="ARBA00022692"/>
    </source>
</evidence>
<evidence type="ECO:0000256" key="1">
    <source>
        <dbReference type="ARBA" id="ARBA00004477"/>
    </source>
</evidence>
<dbReference type="CDD" id="cd03388">
    <property type="entry name" value="PAP2_SPPase1"/>
    <property type="match status" value="1"/>
</dbReference>
<evidence type="ECO:0000256" key="6">
    <source>
        <dbReference type="ARBA" id="ARBA00023136"/>
    </source>
</evidence>
<evidence type="ECO:0000256" key="8">
    <source>
        <dbReference type="SAM" id="Phobius"/>
    </source>
</evidence>
<accession>A0A1E4T3Q0</accession>
<dbReference type="AlphaFoldDB" id="A0A1E4T3Q0"/>
<dbReference type="EMBL" id="KV453850">
    <property type="protein sequence ID" value="ODV86364.1"/>
    <property type="molecule type" value="Genomic_DNA"/>
</dbReference>
<dbReference type="Pfam" id="PF01569">
    <property type="entry name" value="PAP2"/>
    <property type="match status" value="1"/>
</dbReference>
<name>A0A1E4T3Q0_9ASCO</name>
<feature type="transmembrane region" description="Helical" evidence="8">
    <location>
        <begin position="194"/>
        <end position="211"/>
    </location>
</feature>
<protein>
    <recommendedName>
        <fullName evidence="9">Phosphatidic acid phosphatase type 2/haloperoxidase domain-containing protein</fullName>
    </recommendedName>
</protein>
<feature type="non-terminal residue" evidence="10">
    <location>
        <position position="368"/>
    </location>
</feature>
<evidence type="ECO:0000313" key="11">
    <source>
        <dbReference type="Proteomes" id="UP000094801"/>
    </source>
</evidence>
<dbReference type="InterPro" id="IPR000326">
    <property type="entry name" value="PAP2/HPO"/>
</dbReference>
<keyword evidence="11" id="KW-1185">Reference proteome</keyword>
<feature type="transmembrane region" description="Helical" evidence="8">
    <location>
        <begin position="250"/>
        <end position="271"/>
    </location>
</feature>
<dbReference type="Gene3D" id="1.20.144.10">
    <property type="entry name" value="Phosphatidic acid phosphatase type 2/haloperoxidase"/>
    <property type="match status" value="1"/>
</dbReference>
<feature type="non-terminal residue" evidence="10">
    <location>
        <position position="1"/>
    </location>
</feature>
<evidence type="ECO:0000256" key="5">
    <source>
        <dbReference type="ARBA" id="ARBA00022989"/>
    </source>
</evidence>
<keyword evidence="3" id="KW-0378">Hydrolase</keyword>
<dbReference type="GO" id="GO:0005789">
    <property type="term" value="C:endoplasmic reticulum membrane"/>
    <property type="evidence" value="ECO:0007669"/>
    <property type="project" value="UniProtKB-SubCell"/>
</dbReference>
<evidence type="ECO:0000256" key="3">
    <source>
        <dbReference type="ARBA" id="ARBA00022801"/>
    </source>
</evidence>
<feature type="transmembrane region" description="Helical" evidence="8">
    <location>
        <begin position="162"/>
        <end position="182"/>
    </location>
</feature>
<sequence length="368" mass="42056">TNDLINTFKHDAGLKPTSYYKQNLTSLRFQIREFLIYYIKLETPYLSKIQNLLRCKIFDFYFSYTANLGSHTFYVLLLPIPGWFGSLITFRDLVLVLGLGIYLTGFIKDYLCLPRPKSPPLHRITLSHYTSKEYGCPSSHTANATGVSLIFLKLLINSDLSIWKFIGLLSLLNLYYISLVFGRIYCGMHGFIDILIGSIIGIFIFLLRLITTDIWDSFIMSNSKIVPIVVIVIYYTLIYNHSKPIDNCPCFDDSVAFIGVLIGLDLSHWSLTNIRNDPVNLGLISYDFNKLGLLKSILRVILGVTMIILWKSISKKLLFKLYNPLYSRIFINNKHADKHADCGALKNRYDLDIIIRLSVYSGIAIIAV</sequence>
<dbReference type="GO" id="GO:0042392">
    <property type="term" value="F:sphingosine-1-phosphate phosphatase activity"/>
    <property type="evidence" value="ECO:0007669"/>
    <property type="project" value="TreeGrafter"/>
</dbReference>